<dbReference type="PANTHER" id="PTHR33798:SF5">
    <property type="entry name" value="FLAVIN REDUCTASE LIKE DOMAIN-CONTAINING PROTEIN"/>
    <property type="match status" value="1"/>
</dbReference>
<reference evidence="6 7" key="1">
    <citation type="submission" date="2019-11" db="EMBL/GenBank/DDBJ databases">
        <title>Draft genome of Amycolatopsis RM579.</title>
        <authorList>
            <person name="Duangmal K."/>
            <person name="Mingma R."/>
        </authorList>
    </citation>
    <scope>NUCLEOTIDE SEQUENCE [LARGE SCALE GENOMIC DNA]</scope>
    <source>
        <strain evidence="6 7">RM579</strain>
    </source>
</reference>
<dbReference type="SUPFAM" id="SSF50475">
    <property type="entry name" value="FMN-binding split barrel"/>
    <property type="match status" value="1"/>
</dbReference>
<dbReference type="EMBL" id="WMBA01000015">
    <property type="protein sequence ID" value="MTD54855.1"/>
    <property type="molecule type" value="Genomic_DNA"/>
</dbReference>
<dbReference type="GO" id="GO:0016646">
    <property type="term" value="F:oxidoreductase activity, acting on the CH-NH group of donors, NAD or NADP as acceptor"/>
    <property type="evidence" value="ECO:0007669"/>
    <property type="project" value="UniProtKB-ARBA"/>
</dbReference>
<accession>A0A6N7YPC5</accession>
<protein>
    <submittedName>
        <fullName evidence="6">Flavin reductase family protein</fullName>
    </submittedName>
</protein>
<dbReference type="Gene3D" id="2.30.110.10">
    <property type="entry name" value="Electron Transport, Fmn-binding Protein, Chain A"/>
    <property type="match status" value="1"/>
</dbReference>
<evidence type="ECO:0000256" key="4">
    <source>
        <dbReference type="ARBA" id="ARBA00038054"/>
    </source>
</evidence>
<keyword evidence="2" id="KW-0285">Flavoprotein</keyword>
<sequence length="203" mass="21643">MSRALFDCADPEVNPYALMTSLIVPRPIAWISTMSKDGVGNLAPHSFFSVACASPPIICFTSVGRKDTLANILATGQFVVNVATEPMLHLVNNSAAAFGAGVDEAEVLGIEMEPSASVEVPRVAASPASLECVFHSMQDLGDSVHVLGTVLRICVDEDAIEHGLPQIDRLRPLSRLGANEWGLTPPVTAVDRPMHPRDIAHQP</sequence>
<dbReference type="RefSeq" id="WP_154757049.1">
    <property type="nucleotide sequence ID" value="NZ_WMBA01000015.1"/>
</dbReference>
<dbReference type="OrthoDB" id="9794638at2"/>
<keyword evidence="7" id="KW-1185">Reference proteome</keyword>
<evidence type="ECO:0000256" key="1">
    <source>
        <dbReference type="ARBA" id="ARBA00001917"/>
    </source>
</evidence>
<comment type="similarity">
    <text evidence="4">Belongs to the flavoredoxin family.</text>
</comment>
<gene>
    <name evidence="6" type="ORF">GKO32_12825</name>
</gene>
<dbReference type="GO" id="GO:0010181">
    <property type="term" value="F:FMN binding"/>
    <property type="evidence" value="ECO:0007669"/>
    <property type="project" value="InterPro"/>
</dbReference>
<dbReference type="InterPro" id="IPR002563">
    <property type="entry name" value="Flavin_Rdtase-like_dom"/>
</dbReference>
<name>A0A6N7YPC5_9PSEU</name>
<evidence type="ECO:0000256" key="2">
    <source>
        <dbReference type="ARBA" id="ARBA00022630"/>
    </source>
</evidence>
<dbReference type="SMART" id="SM00903">
    <property type="entry name" value="Flavin_Reduct"/>
    <property type="match status" value="1"/>
</dbReference>
<evidence type="ECO:0000313" key="7">
    <source>
        <dbReference type="Proteomes" id="UP000440096"/>
    </source>
</evidence>
<evidence type="ECO:0000313" key="6">
    <source>
        <dbReference type="EMBL" id="MTD54855.1"/>
    </source>
</evidence>
<comment type="cofactor">
    <cofactor evidence="1">
        <name>FMN</name>
        <dbReference type="ChEBI" id="CHEBI:58210"/>
    </cofactor>
</comment>
<evidence type="ECO:0000259" key="5">
    <source>
        <dbReference type="SMART" id="SM00903"/>
    </source>
</evidence>
<evidence type="ECO:0000256" key="3">
    <source>
        <dbReference type="ARBA" id="ARBA00022643"/>
    </source>
</evidence>
<dbReference type="Pfam" id="PF01613">
    <property type="entry name" value="Flavin_Reduct"/>
    <property type="match status" value="1"/>
</dbReference>
<keyword evidence="3" id="KW-0288">FMN</keyword>
<dbReference type="AlphaFoldDB" id="A0A6N7YPC5"/>
<organism evidence="6 7">
    <name type="scientific">Amycolatopsis pithecellobii</name>
    <dbReference type="NCBI Taxonomy" id="664692"/>
    <lineage>
        <taxon>Bacteria</taxon>
        <taxon>Bacillati</taxon>
        <taxon>Actinomycetota</taxon>
        <taxon>Actinomycetes</taxon>
        <taxon>Pseudonocardiales</taxon>
        <taxon>Pseudonocardiaceae</taxon>
        <taxon>Amycolatopsis</taxon>
    </lineage>
</organism>
<proteinExistence type="inferred from homology"/>
<dbReference type="PANTHER" id="PTHR33798">
    <property type="entry name" value="FLAVOPROTEIN OXYGENASE"/>
    <property type="match status" value="1"/>
</dbReference>
<comment type="caution">
    <text evidence="6">The sequence shown here is derived from an EMBL/GenBank/DDBJ whole genome shotgun (WGS) entry which is preliminary data.</text>
</comment>
<dbReference type="Proteomes" id="UP000440096">
    <property type="component" value="Unassembled WGS sequence"/>
</dbReference>
<feature type="domain" description="Flavin reductase like" evidence="5">
    <location>
        <begin position="21"/>
        <end position="163"/>
    </location>
</feature>
<dbReference type="InterPro" id="IPR012349">
    <property type="entry name" value="Split_barrel_FMN-bd"/>
</dbReference>